<organism evidence="1 2">
    <name type="scientific">Scortum barcoo</name>
    <name type="common">barcoo grunter</name>
    <dbReference type="NCBI Taxonomy" id="214431"/>
    <lineage>
        <taxon>Eukaryota</taxon>
        <taxon>Metazoa</taxon>
        <taxon>Chordata</taxon>
        <taxon>Craniata</taxon>
        <taxon>Vertebrata</taxon>
        <taxon>Euteleostomi</taxon>
        <taxon>Actinopterygii</taxon>
        <taxon>Neopterygii</taxon>
        <taxon>Teleostei</taxon>
        <taxon>Neoteleostei</taxon>
        <taxon>Acanthomorphata</taxon>
        <taxon>Eupercaria</taxon>
        <taxon>Centrarchiformes</taxon>
        <taxon>Terapontoidei</taxon>
        <taxon>Terapontidae</taxon>
        <taxon>Scortum</taxon>
    </lineage>
</organism>
<evidence type="ECO:0000313" key="2">
    <source>
        <dbReference type="Proteomes" id="UP000831701"/>
    </source>
</evidence>
<name>A0ACB8VBB2_9TELE</name>
<sequence>MTEGQEQQTRLKPHSTSISICSSSIDDISRRVQDLVQKINDSRTRDQKVMDSFQGKLVEKVTEMCQQMKEHMYMVYEENSNEMQVKLQELSEVLESCSKLNKELMEANQALKGLREGLAISQTSEP</sequence>
<keyword evidence="2" id="KW-1185">Reference proteome</keyword>
<comment type="caution">
    <text evidence="1">The sequence shown here is derived from an EMBL/GenBank/DDBJ whole genome shotgun (WGS) entry which is preliminary data.</text>
</comment>
<protein>
    <submittedName>
        <fullName evidence="1">Uncharacterized protein</fullName>
    </submittedName>
</protein>
<accession>A0ACB8VBB2</accession>
<gene>
    <name evidence="1" type="ORF">L3Q82_019394</name>
</gene>
<evidence type="ECO:0000313" key="1">
    <source>
        <dbReference type="EMBL" id="KAI3352814.1"/>
    </source>
</evidence>
<proteinExistence type="predicted"/>
<dbReference type="Proteomes" id="UP000831701">
    <property type="component" value="Chromosome 23"/>
</dbReference>
<dbReference type="EMBL" id="CM041553">
    <property type="protein sequence ID" value="KAI3352814.1"/>
    <property type="molecule type" value="Genomic_DNA"/>
</dbReference>
<reference evidence="1" key="1">
    <citation type="submission" date="2022-04" db="EMBL/GenBank/DDBJ databases">
        <title>Jade perch genome.</title>
        <authorList>
            <person name="Chao B."/>
        </authorList>
    </citation>
    <scope>NUCLEOTIDE SEQUENCE</scope>
    <source>
        <strain evidence="1">CB-2022</strain>
    </source>
</reference>